<keyword evidence="4 7" id="KW-1133">Transmembrane helix</keyword>
<feature type="transmembrane region" description="Helical" evidence="7">
    <location>
        <begin position="621"/>
        <end position="642"/>
    </location>
</feature>
<feature type="transmembrane region" description="Helical" evidence="7">
    <location>
        <begin position="203"/>
        <end position="225"/>
    </location>
</feature>
<organism evidence="9 10">
    <name type="scientific">Phyllotreta striolata</name>
    <name type="common">Striped flea beetle</name>
    <name type="synonym">Crioceris striolata</name>
    <dbReference type="NCBI Taxonomy" id="444603"/>
    <lineage>
        <taxon>Eukaryota</taxon>
        <taxon>Metazoa</taxon>
        <taxon>Ecdysozoa</taxon>
        <taxon>Arthropoda</taxon>
        <taxon>Hexapoda</taxon>
        <taxon>Insecta</taxon>
        <taxon>Pterygota</taxon>
        <taxon>Neoptera</taxon>
        <taxon>Endopterygota</taxon>
        <taxon>Coleoptera</taxon>
        <taxon>Polyphaga</taxon>
        <taxon>Cucujiformia</taxon>
        <taxon>Chrysomeloidea</taxon>
        <taxon>Chrysomelidae</taxon>
        <taxon>Galerucinae</taxon>
        <taxon>Alticini</taxon>
        <taxon>Phyllotreta</taxon>
    </lineage>
</organism>
<dbReference type="Proteomes" id="UP001153712">
    <property type="component" value="Chromosome 11"/>
</dbReference>
<feature type="transmembrane region" description="Helical" evidence="7">
    <location>
        <begin position="469"/>
        <end position="488"/>
    </location>
</feature>
<feature type="transmembrane region" description="Helical" evidence="7">
    <location>
        <begin position="392"/>
        <end position="415"/>
    </location>
</feature>
<feature type="region of interest" description="Disordered" evidence="6">
    <location>
        <begin position="1"/>
        <end position="37"/>
    </location>
</feature>
<feature type="transmembrane region" description="Helical" evidence="7">
    <location>
        <begin position="680"/>
        <end position="704"/>
    </location>
</feature>
<dbReference type="Pfam" id="PF07810">
    <property type="entry name" value="TMC"/>
    <property type="match status" value="1"/>
</dbReference>
<evidence type="ECO:0000256" key="4">
    <source>
        <dbReference type="ARBA" id="ARBA00022989"/>
    </source>
</evidence>
<dbReference type="EMBL" id="OU900104">
    <property type="protein sequence ID" value="CAG9855854.1"/>
    <property type="molecule type" value="Genomic_DNA"/>
</dbReference>
<dbReference type="PANTHER" id="PTHR23302">
    <property type="entry name" value="TRANSMEMBRANE CHANNEL-RELATED"/>
    <property type="match status" value="1"/>
</dbReference>
<evidence type="ECO:0000256" key="3">
    <source>
        <dbReference type="ARBA" id="ARBA00022692"/>
    </source>
</evidence>
<evidence type="ECO:0000256" key="7">
    <source>
        <dbReference type="SAM" id="Phobius"/>
    </source>
</evidence>
<dbReference type="GO" id="GO:0005886">
    <property type="term" value="C:plasma membrane"/>
    <property type="evidence" value="ECO:0007669"/>
    <property type="project" value="InterPro"/>
</dbReference>
<gene>
    <name evidence="9" type="ORF">PHYEVI_LOCUS2289</name>
</gene>
<sequence>MSGGGNRKKTSRSEGWEEAGSEFYQESYPGDPEIEVLQRDPKHLHTLLPSKQTRGGATIRLKTNDYRTNNRTIRKHTTTRSRRESTGGPRRASIPGEVQVSMLPDLSEMRSNEQTAWEDIMLIKSLPVPMAEKKEMKAKILNEPNLRLQGYEQFKWKRRKMWDHVKARLVEHLQKLNLWGSSMRSIEGNYGVGILSYFIFVKWLFMLNLFIFALIFAFVVLPTILLDTNTNKRAYCPNVTSTGPEQLQFLPNESNKFLDLIQGTGVLEHTLLFYGYYSSEPLSYSIKGWYYNLPVAYLLIVILCFVVSAFAALNAAASGFKERLIEGQGQFYHYSSLVFGGWDFCVRNRRAADIKHKVVYNELKAGVETQRLEDEIRNRTAHEKYKIYFSRAIVNTAVLAILGGCGCVIYLVFRFSTERLSQTEDTYENLFYEFLPSFTIVGLNMTVPHLFKFLIGFEKYKPLSELKFSLIRTVFLRLSALIVLYASLWSKVNDSQIKGCSLYNKTPVCWESYVGQQIYKLLLTDFAIQVVVTLIINSLRALLARHVENKCVKFFAEQHFDLPKHALDVVYTQTLIWFGIFYAPLISLMGAIMFFFLFYIKRFACTVNCRPSPIVYRASRSNSLFMFVLLISFAFASIPLGFSFSDLTPSKACGPFKGEASVWSLAVGLFRRTPDWLQSVIFFLGTAGFAIPCIVVLVLLLYYYTAVNLANKQLVRVLKNQLVLEGHDKQFLLDRLSLFIKQEQQKRLRIEQSRDAGDHRS</sequence>
<keyword evidence="3 7" id="KW-0812">Transmembrane</keyword>
<protein>
    <recommendedName>
        <fullName evidence="8">TMC domain-containing protein</fullName>
    </recommendedName>
</protein>
<proteinExistence type="inferred from homology"/>
<dbReference type="OrthoDB" id="1936208at2759"/>
<keyword evidence="10" id="KW-1185">Reference proteome</keyword>
<dbReference type="InterPro" id="IPR012496">
    <property type="entry name" value="TMC_dom"/>
</dbReference>
<keyword evidence="5 7" id="KW-0472">Membrane</keyword>
<evidence type="ECO:0000313" key="10">
    <source>
        <dbReference type="Proteomes" id="UP001153712"/>
    </source>
</evidence>
<evidence type="ECO:0000256" key="5">
    <source>
        <dbReference type="ARBA" id="ARBA00023136"/>
    </source>
</evidence>
<feature type="transmembrane region" description="Helical" evidence="7">
    <location>
        <begin position="289"/>
        <end position="313"/>
    </location>
</feature>
<evidence type="ECO:0000256" key="2">
    <source>
        <dbReference type="ARBA" id="ARBA00006510"/>
    </source>
</evidence>
<feature type="transmembrane region" description="Helical" evidence="7">
    <location>
        <begin position="435"/>
        <end position="457"/>
    </location>
</feature>
<dbReference type="GO" id="GO:0008381">
    <property type="term" value="F:mechanosensitive monoatomic ion channel activity"/>
    <property type="evidence" value="ECO:0007669"/>
    <property type="project" value="TreeGrafter"/>
</dbReference>
<dbReference type="InterPro" id="IPR038900">
    <property type="entry name" value="TMC"/>
</dbReference>
<name>A0A9N9TJ89_PHYSR</name>
<evidence type="ECO:0000259" key="8">
    <source>
        <dbReference type="Pfam" id="PF07810"/>
    </source>
</evidence>
<dbReference type="PANTHER" id="PTHR23302:SF24">
    <property type="entry name" value="TMC DOMAIN-CONTAINING PROTEIN"/>
    <property type="match status" value="1"/>
</dbReference>
<feature type="region of interest" description="Disordered" evidence="6">
    <location>
        <begin position="67"/>
        <end position="94"/>
    </location>
</feature>
<feature type="compositionally biased region" description="Basic residues" evidence="6">
    <location>
        <begin position="1"/>
        <end position="10"/>
    </location>
</feature>
<evidence type="ECO:0000256" key="6">
    <source>
        <dbReference type="SAM" id="MobiDB-lite"/>
    </source>
</evidence>
<feature type="transmembrane region" description="Helical" evidence="7">
    <location>
        <begin position="575"/>
        <end position="600"/>
    </location>
</feature>
<feature type="domain" description="TMC" evidence="8">
    <location>
        <begin position="509"/>
        <end position="619"/>
    </location>
</feature>
<dbReference type="AlphaFoldDB" id="A0A9N9TJ89"/>
<accession>A0A9N9TJ89</accession>
<reference evidence="9" key="1">
    <citation type="submission" date="2022-01" db="EMBL/GenBank/DDBJ databases">
        <authorList>
            <person name="King R."/>
        </authorList>
    </citation>
    <scope>NUCLEOTIDE SEQUENCE</scope>
</reference>
<evidence type="ECO:0000313" key="9">
    <source>
        <dbReference type="EMBL" id="CAG9855854.1"/>
    </source>
</evidence>
<evidence type="ECO:0000256" key="1">
    <source>
        <dbReference type="ARBA" id="ARBA00004141"/>
    </source>
</evidence>
<comment type="subcellular location">
    <subcellularLocation>
        <location evidence="1">Membrane</location>
        <topology evidence="1">Multi-pass membrane protein</topology>
    </subcellularLocation>
</comment>
<comment type="similarity">
    <text evidence="2">Belongs to the TMC family.</text>
</comment>